<feature type="compositionally biased region" description="Polar residues" evidence="2">
    <location>
        <begin position="34"/>
        <end position="43"/>
    </location>
</feature>
<evidence type="ECO:0000313" key="5">
    <source>
        <dbReference type="Proteomes" id="UP000264002"/>
    </source>
</evidence>
<organism evidence="4 5">
    <name type="scientific">Sphaerochaeta halotolerans</name>
    <dbReference type="NCBI Taxonomy" id="2293840"/>
    <lineage>
        <taxon>Bacteria</taxon>
        <taxon>Pseudomonadati</taxon>
        <taxon>Spirochaetota</taxon>
        <taxon>Spirochaetia</taxon>
        <taxon>Spirochaetales</taxon>
        <taxon>Sphaerochaetaceae</taxon>
        <taxon>Sphaerochaeta</taxon>
    </lineage>
</organism>
<feature type="compositionally biased region" description="Polar residues" evidence="2">
    <location>
        <begin position="1"/>
        <end position="10"/>
    </location>
</feature>
<dbReference type="AlphaFoldDB" id="A0A372MD05"/>
<dbReference type="InterPro" id="IPR003488">
    <property type="entry name" value="DprA"/>
</dbReference>
<dbReference type="EMBL" id="QUWK01000024">
    <property type="protein sequence ID" value="RFU93679.1"/>
    <property type="molecule type" value="Genomic_DNA"/>
</dbReference>
<protein>
    <submittedName>
        <fullName evidence="4">DNA-processing protein DprA</fullName>
    </submittedName>
</protein>
<dbReference type="PANTHER" id="PTHR43022">
    <property type="entry name" value="PROTEIN SMF"/>
    <property type="match status" value="1"/>
</dbReference>
<dbReference type="InterPro" id="IPR057666">
    <property type="entry name" value="DrpA_SLOG"/>
</dbReference>
<gene>
    <name evidence="4" type="ORF">DYP60_13545</name>
</gene>
<sequence>MNVTNSQSVPDTRRLSWQGPLPTYREVPPLREPISSTHSSPVTSRRRLATMHDQTIYWIWLNEMRGITLREKRKLLSSLSSPQNIYHASPSTIIDILETKQGRAGSVAESKRESYGSLWSSRNLANAEAILANNEQHSIHLLSPDHQRYQPIYAADTKAPLVLYYKGRLSPPETPVIGVIGSRASTSYGNLVTKAAVATLVEKGNTVASGLSFGIDALAHQTTLENHGITYAFIPCGLHKAQPASHTELMEQIADTGAVITPYAYGKEALPFRFIGRNDVLATWCDTLLVVEARKRSGSMHTARSALKKGKRVLAVPNSLLEPKSSGTNLLLTEGAKAYYDDQLQFGGCYSSIPTSHPDEEDVIGVLNENPLTTSEIVDMVPDLSLSVMECLTDMELSGKIVFRSDGRWHLVGGL</sequence>
<comment type="similarity">
    <text evidence="1">Belongs to the DprA/Smf family.</text>
</comment>
<evidence type="ECO:0000256" key="2">
    <source>
        <dbReference type="SAM" id="MobiDB-lite"/>
    </source>
</evidence>
<evidence type="ECO:0000259" key="3">
    <source>
        <dbReference type="Pfam" id="PF02481"/>
    </source>
</evidence>
<feature type="domain" description="Smf/DprA SLOG" evidence="3">
    <location>
        <begin position="142"/>
        <end position="340"/>
    </location>
</feature>
<reference evidence="5" key="1">
    <citation type="submission" date="2018-08" db="EMBL/GenBank/DDBJ databases">
        <authorList>
            <person name="Grouzdev D.S."/>
            <person name="Krutkina M.S."/>
        </authorList>
    </citation>
    <scope>NUCLEOTIDE SEQUENCE [LARGE SCALE GENOMIC DNA]</scope>
    <source>
        <strain evidence="5">4-11</strain>
    </source>
</reference>
<keyword evidence="5" id="KW-1185">Reference proteome</keyword>
<evidence type="ECO:0000256" key="1">
    <source>
        <dbReference type="ARBA" id="ARBA00006525"/>
    </source>
</evidence>
<dbReference type="Proteomes" id="UP000264002">
    <property type="component" value="Unassembled WGS sequence"/>
</dbReference>
<dbReference type="Pfam" id="PF02481">
    <property type="entry name" value="DNA_processg_A"/>
    <property type="match status" value="1"/>
</dbReference>
<feature type="region of interest" description="Disordered" evidence="2">
    <location>
        <begin position="1"/>
        <end position="46"/>
    </location>
</feature>
<dbReference type="SUPFAM" id="SSF102405">
    <property type="entry name" value="MCP/YpsA-like"/>
    <property type="match status" value="1"/>
</dbReference>
<reference evidence="4 5" key="2">
    <citation type="submission" date="2018-09" db="EMBL/GenBank/DDBJ databases">
        <title>Genome of Sphaerochaeta halotolerans strain 4-11.</title>
        <authorList>
            <person name="Nazina T.N."/>
            <person name="Sokolova D.S."/>
        </authorList>
    </citation>
    <scope>NUCLEOTIDE SEQUENCE [LARGE SCALE GENOMIC DNA]</scope>
    <source>
        <strain evidence="4 5">4-11</strain>
    </source>
</reference>
<dbReference type="GO" id="GO:0009294">
    <property type="term" value="P:DNA-mediated transformation"/>
    <property type="evidence" value="ECO:0007669"/>
    <property type="project" value="InterPro"/>
</dbReference>
<comment type="caution">
    <text evidence="4">The sequence shown here is derived from an EMBL/GenBank/DDBJ whole genome shotgun (WGS) entry which is preliminary data.</text>
</comment>
<accession>A0A372MD05</accession>
<proteinExistence type="inferred from homology"/>
<dbReference type="Gene3D" id="3.40.50.450">
    <property type="match status" value="1"/>
</dbReference>
<evidence type="ECO:0000313" key="4">
    <source>
        <dbReference type="EMBL" id="RFU93679.1"/>
    </source>
</evidence>
<name>A0A372MD05_9SPIR</name>
<dbReference type="PANTHER" id="PTHR43022:SF1">
    <property type="entry name" value="PROTEIN SMF"/>
    <property type="match status" value="1"/>
</dbReference>